<feature type="domain" description="G-protein coupled receptors family 1 profile" evidence="15">
    <location>
        <begin position="115"/>
        <end position="355"/>
    </location>
</feature>
<keyword evidence="10" id="KW-0325">Glycoprotein</keyword>
<keyword evidence="3" id="KW-0597">Phosphoprotein</keyword>
<dbReference type="CDD" id="cd15963">
    <property type="entry name" value="7tmA_GPR3"/>
    <property type="match status" value="1"/>
</dbReference>
<feature type="transmembrane region" description="Helical" evidence="14">
    <location>
        <begin position="253"/>
        <end position="272"/>
    </location>
</feature>
<evidence type="ECO:0000256" key="3">
    <source>
        <dbReference type="ARBA" id="ARBA00022553"/>
    </source>
</evidence>
<evidence type="ECO:0000256" key="14">
    <source>
        <dbReference type="SAM" id="Phobius"/>
    </source>
</evidence>
<keyword evidence="8" id="KW-0564">Palmitate</keyword>
<evidence type="ECO:0000256" key="8">
    <source>
        <dbReference type="ARBA" id="ARBA00023139"/>
    </source>
</evidence>
<evidence type="ECO:0000259" key="15">
    <source>
        <dbReference type="PROSITE" id="PS50262"/>
    </source>
</evidence>
<keyword evidence="6 13" id="KW-0297">G-protein coupled receptor</keyword>
<dbReference type="PRINTS" id="PR00237">
    <property type="entry name" value="GPCRRHODOPSN"/>
</dbReference>
<dbReference type="Proteomes" id="UP000694542">
    <property type="component" value="Chromosome 2"/>
</dbReference>
<keyword evidence="9 13" id="KW-0675">Receptor</keyword>
<name>A0A8C0PWR7_CANLF</name>
<keyword evidence="12" id="KW-0449">Lipoprotein</keyword>
<evidence type="ECO:0000256" key="4">
    <source>
        <dbReference type="ARBA" id="ARBA00022692"/>
    </source>
</evidence>
<feature type="transmembrane region" description="Helical" evidence="14">
    <location>
        <begin position="211"/>
        <end position="233"/>
    </location>
</feature>
<dbReference type="PRINTS" id="PR00644">
    <property type="entry name" value="GPRORPHANR"/>
</dbReference>
<dbReference type="InterPro" id="IPR017452">
    <property type="entry name" value="GPCR_Rhodpsn_7TM"/>
</dbReference>
<evidence type="ECO:0000313" key="16">
    <source>
        <dbReference type="Ensembl" id="ENSCAFP00040005202.1"/>
    </source>
</evidence>
<dbReference type="InterPro" id="IPR000276">
    <property type="entry name" value="GPCR_Rhodpsn"/>
</dbReference>
<keyword evidence="7 14" id="KW-0472">Membrane</keyword>
<organism evidence="16 17">
    <name type="scientific">Canis lupus familiaris</name>
    <name type="common">Dog</name>
    <name type="synonym">Canis familiaris</name>
    <dbReference type="NCBI Taxonomy" id="9615"/>
    <lineage>
        <taxon>Eukaryota</taxon>
        <taxon>Metazoa</taxon>
        <taxon>Chordata</taxon>
        <taxon>Craniata</taxon>
        <taxon>Vertebrata</taxon>
        <taxon>Euteleostomi</taxon>
        <taxon>Mammalia</taxon>
        <taxon>Eutheria</taxon>
        <taxon>Laurasiatheria</taxon>
        <taxon>Carnivora</taxon>
        <taxon>Caniformia</taxon>
        <taxon>Canidae</taxon>
        <taxon>Canis</taxon>
    </lineage>
</organism>
<keyword evidence="5 14" id="KW-1133">Transmembrane helix</keyword>
<feature type="transmembrane region" description="Helical" evidence="14">
    <location>
        <begin position="133"/>
        <end position="156"/>
    </location>
</feature>
<evidence type="ECO:0000256" key="5">
    <source>
        <dbReference type="ARBA" id="ARBA00022989"/>
    </source>
</evidence>
<comment type="similarity">
    <text evidence="13">Belongs to the G-protein coupled receptor 1 family.</text>
</comment>
<dbReference type="AlphaFoldDB" id="A0A8C0PWR7"/>
<evidence type="ECO:0000256" key="13">
    <source>
        <dbReference type="RuleBase" id="RU000688"/>
    </source>
</evidence>
<accession>A0A8C0PWR7</accession>
<dbReference type="InterPro" id="IPR000984">
    <property type="entry name" value="GPR3"/>
</dbReference>
<dbReference type="GO" id="GO:0004930">
    <property type="term" value="F:G protein-coupled receptor activity"/>
    <property type="evidence" value="ECO:0007669"/>
    <property type="project" value="UniProtKB-KW"/>
</dbReference>
<keyword evidence="11 13" id="KW-0807">Transducer</keyword>
<evidence type="ECO:0000313" key="17">
    <source>
        <dbReference type="Proteomes" id="UP000694542"/>
    </source>
</evidence>
<evidence type="ECO:0000256" key="9">
    <source>
        <dbReference type="ARBA" id="ARBA00023170"/>
    </source>
</evidence>
<comment type="subcellular location">
    <subcellularLocation>
        <location evidence="1">Cell membrane</location>
        <topology evidence="1">Multi-pass membrane protein</topology>
    </subcellularLocation>
</comment>
<feature type="transmembrane region" description="Helical" evidence="14">
    <location>
        <begin position="168"/>
        <end position="190"/>
    </location>
</feature>
<dbReference type="Ensembl" id="ENSCAFT00040006032.1">
    <property type="protein sequence ID" value="ENSCAFP00040005202.1"/>
    <property type="gene ID" value="ENSCAFG00040003182.1"/>
</dbReference>
<sequence>MSQKQPWGVAGGYKALGLSWVSGGDTLTMYPEWHLVPYRPLCSTSPASFSQGLSPTGTTMWGAGSPLAWLSAGSGNVNVSSVGSAEGPTGPGAPLPSPRAWDVVLCISGTLVSCENALVVAIIVGTPTFRAPMFLLVGSLAVADLLAGLGLVLHFAAVFCIGSAEMSLVLVGVLAMAFTASVGSLLAITVDRYLSLYNALTYYSETTVTRTYVMLALVWGGALGLGLLPVLAWNCLDARATCGVVYPLSKNHLVVLAIAFFMVFGIMLQLYAQICRIVCRHAQQIALQRHLLPASHYVATRKGIATLAVVLGAFAACWLPFTVYCLLGDAHSPSLYTYLTLLPATYNSMINPIIYAFRNQDVQKVLWAICCCCSSSKIPFRSRSPSDV</sequence>
<dbReference type="SUPFAM" id="SSF81321">
    <property type="entry name" value="Family A G protein-coupled receptor-like"/>
    <property type="match status" value="1"/>
</dbReference>
<feature type="transmembrane region" description="Helical" evidence="14">
    <location>
        <begin position="304"/>
        <end position="323"/>
    </location>
</feature>
<reference evidence="16" key="2">
    <citation type="submission" date="2025-08" db="UniProtKB">
        <authorList>
            <consortium name="Ensembl"/>
        </authorList>
    </citation>
    <scope>IDENTIFICATION</scope>
</reference>
<keyword evidence="2" id="KW-1003">Cell membrane</keyword>
<dbReference type="Pfam" id="PF00001">
    <property type="entry name" value="7tm_1"/>
    <property type="match status" value="1"/>
</dbReference>
<evidence type="ECO:0000256" key="12">
    <source>
        <dbReference type="ARBA" id="ARBA00023288"/>
    </source>
</evidence>
<dbReference type="PRINTS" id="PR00648">
    <property type="entry name" value="GPR3ORPHANR"/>
</dbReference>
<evidence type="ECO:0000256" key="11">
    <source>
        <dbReference type="ARBA" id="ARBA00023224"/>
    </source>
</evidence>
<dbReference type="GO" id="GO:0005886">
    <property type="term" value="C:plasma membrane"/>
    <property type="evidence" value="ECO:0007669"/>
    <property type="project" value="UniProtKB-SubCell"/>
</dbReference>
<evidence type="ECO:0000256" key="6">
    <source>
        <dbReference type="ARBA" id="ARBA00023040"/>
    </source>
</evidence>
<proteinExistence type="inferred from homology"/>
<evidence type="ECO:0000256" key="10">
    <source>
        <dbReference type="ARBA" id="ARBA00023180"/>
    </source>
</evidence>
<keyword evidence="4 13" id="KW-0812">Transmembrane</keyword>
<dbReference type="PANTHER" id="PTHR22750">
    <property type="entry name" value="G-PROTEIN COUPLED RECEPTOR"/>
    <property type="match status" value="1"/>
</dbReference>
<reference evidence="16" key="1">
    <citation type="submission" date="2018-10" db="EMBL/GenBank/DDBJ databases">
        <title>De novo assembly of a Great Dane genome.</title>
        <authorList>
            <person name="Kidd J.M."/>
            <person name="Pendleton A.L."/>
            <person name="Shen F."/>
            <person name="Emery S."/>
        </authorList>
    </citation>
    <scope>NUCLEOTIDE SEQUENCE [LARGE SCALE GENOMIC DNA]</scope>
    <source>
        <strain evidence="16">Great Dane</strain>
    </source>
</reference>
<evidence type="ECO:0000256" key="7">
    <source>
        <dbReference type="ARBA" id="ARBA00023136"/>
    </source>
</evidence>
<evidence type="ECO:0000256" key="1">
    <source>
        <dbReference type="ARBA" id="ARBA00004651"/>
    </source>
</evidence>
<dbReference type="InterPro" id="IPR000723">
    <property type="entry name" value="GPR_3/6/12_orphan"/>
</dbReference>
<feature type="transmembrane region" description="Helical" evidence="14">
    <location>
        <begin position="335"/>
        <end position="357"/>
    </location>
</feature>
<evidence type="ECO:0000256" key="2">
    <source>
        <dbReference type="ARBA" id="ARBA00022475"/>
    </source>
</evidence>
<dbReference type="Gene3D" id="1.20.1070.10">
    <property type="entry name" value="Rhodopsin 7-helix transmembrane proteins"/>
    <property type="match status" value="1"/>
</dbReference>
<dbReference type="PROSITE" id="PS50262">
    <property type="entry name" value="G_PROTEIN_RECEP_F1_2"/>
    <property type="match status" value="1"/>
</dbReference>
<dbReference type="FunFam" id="1.20.1070.10:FF:000067">
    <property type="entry name" value="G-protein coupled receptor 12"/>
    <property type="match status" value="1"/>
</dbReference>
<protein>
    <recommendedName>
        <fullName evidence="15">G-protein coupled receptors family 1 profile domain-containing protein</fullName>
    </recommendedName>
</protein>
<dbReference type="PROSITE" id="PS00237">
    <property type="entry name" value="G_PROTEIN_RECEP_F1_1"/>
    <property type="match status" value="1"/>
</dbReference>